<dbReference type="Gene3D" id="3.30.160.60">
    <property type="entry name" value="Classic Zinc Finger"/>
    <property type="match status" value="7"/>
</dbReference>
<protein>
    <submittedName>
        <fullName evidence="20">Zinc finger E-box-binding homeobox 1-like</fullName>
    </submittedName>
    <submittedName>
        <fullName evidence="18">Zinc finger E-box-binding homeobox 1/2-like MW protein</fullName>
    </submittedName>
</protein>
<dbReference type="GO" id="GO:0008270">
    <property type="term" value="F:zinc ion binding"/>
    <property type="evidence" value="ECO:0007669"/>
    <property type="project" value="UniProtKB-KW"/>
</dbReference>
<evidence type="ECO:0000313" key="20">
    <source>
        <dbReference type="RefSeq" id="XP_002740624.1"/>
    </source>
</evidence>
<dbReference type="GO" id="GO:0005634">
    <property type="term" value="C:nucleus"/>
    <property type="evidence" value="ECO:0007669"/>
    <property type="project" value="UniProtKB-SubCell"/>
</dbReference>
<feature type="compositionally biased region" description="Gly residues" evidence="15">
    <location>
        <begin position="80"/>
        <end position="89"/>
    </location>
</feature>
<evidence type="ECO:0000256" key="14">
    <source>
        <dbReference type="RuleBase" id="RU000682"/>
    </source>
</evidence>
<feature type="compositionally biased region" description="Polar residues" evidence="15">
    <location>
        <begin position="38"/>
        <end position="58"/>
    </location>
</feature>
<dbReference type="OrthoDB" id="7491548at2759"/>
<feature type="region of interest" description="Disordered" evidence="15">
    <location>
        <begin position="1"/>
        <end position="92"/>
    </location>
</feature>
<dbReference type="SUPFAM" id="SSF57667">
    <property type="entry name" value="beta-beta-alpha zinc fingers"/>
    <property type="match status" value="5"/>
</dbReference>
<sequence>MAEGPRCTRRKQANPRRKKELLEENEAEEKCNKENNNSDGYHSNENELNQDEMSSNDGSYHGDDGYQSNKELGEDECAAPGGGGGGGRAGLNLQEYLSRGDTAIIYPEAPDDENSDPSGQNGESNDDTILSCPYCDRVYKRATSLKEHIKYRHEKNANNYACSECNYSFAYKSQLERHMATHMPGRDQICEICNKAFVNIYRLQRHMLTHSTGNRKFKCGECHKAFKYKHHLKEHLRIHSGEKPYECTTCKKRFSHSGSYSSHISSKKCTPSKYMPSLLLSTKAAPVKLISEDMSPVTGPHNIHNYIPGSFYDQSDKPSNDDDDALSINVNTSDDQSQDKSITITSPPNDAVKKVLQIVGATVSRQQMEGQNKNVAKLKKAKQPPMERESKDPVNEVKTAEKIVIPEIPREETPAKSPQVNQNKRVDKKGKSYDIVDYTLRKVNEAKAVEAFTNIHFKRDKNACRYCQEMFFNPIELHQHERYLCDENEDVQKVKNHVSLTKYINFQREVVSMQNDDDLQSRKQSHDQQDKAEIDDITMSHDKASSSDEFEEEEVEEEKGEEEQEQEKNKEHSRNIEINEKLMECEEEESDKVLIGENQQHALSAYYAMSSNPSSDDIDKISQRLGLPVHAIQTWFENKKAQLEHERDAHDDEDDADENHTPLVNSHHVDSSDESDSNHSNIESSRSDQMKRGNDEPDCARPLQITTTPPYANRLRTDDNRNYGGLLMVSMPPLDTCENGLNLSKKNVPHDEPIALTKKKIVSEPSPPSQERTKNNEQPLDLSMPKKLKVSSKARRFPQTSQYHQQQFDAARSVFHMKGYHSTPNTTPDFYFSSFKVDPRLAQPYFENNIKAHCNGQAHNPSAARILTHAIELPHLYAAHHHPGLHNSLLAAAAPTQGPTKKLKLMDSLGLMSTGSPPDIMPAGRHFMTEDEIRNSLGSNPMSSYHPGAVHRDDSLSEGSLDESIGECRTRRRKDRSSRTINGMYACSQCPKTFQKHSSLLRHVYEHSGKRPHQCKECGKAFKHKHHLMEHSRLHSGEKPYQCDKCLKKFSHSGSYSQHMNHRYSYCKREDTLRQLKKEASTEVYRD</sequence>
<proteinExistence type="evidence at transcript level"/>
<dbReference type="PANTHER" id="PTHR24391">
    <property type="entry name" value="HISTONE H4 TRANSCRIPTION FACTOR-RELATED"/>
    <property type="match status" value="1"/>
</dbReference>
<feature type="compositionally biased region" description="Basic and acidic residues" evidence="15">
    <location>
        <begin position="566"/>
        <end position="575"/>
    </location>
</feature>
<evidence type="ECO:0000256" key="13">
    <source>
        <dbReference type="PROSITE-ProRule" id="PRU00108"/>
    </source>
</evidence>
<feature type="region of interest" description="Disordered" evidence="15">
    <location>
        <begin position="367"/>
        <end position="396"/>
    </location>
</feature>
<keyword evidence="8 13" id="KW-0238">DNA-binding</keyword>
<dbReference type="KEGG" id="sko:100372442"/>
<dbReference type="Pfam" id="PF05605">
    <property type="entry name" value="zf-Di19"/>
    <property type="match status" value="1"/>
</dbReference>
<dbReference type="InterPro" id="IPR009057">
    <property type="entry name" value="Homeodomain-like_sf"/>
</dbReference>
<dbReference type="InterPro" id="IPR008598">
    <property type="entry name" value="Di19_Zn-bd"/>
</dbReference>
<reference evidence="18" key="1">
    <citation type="journal article" date="2008" name="Biol. Bull.">
        <title>cDNA sequences for transcription factors and signaling proteins of the hemichordate Saccoglossus kowalevskii: efficacy of the expressed sequence tag (EST) approach for evolutionary and developmental studies of a new organism.</title>
        <authorList>
            <person name="Freeman R.M. Jr."/>
            <person name="Wu M."/>
            <person name="Cordonnier-Pratt M.M."/>
            <person name="Pratt L.H."/>
            <person name="Gruber C.E."/>
            <person name="Smith M."/>
            <person name="Lander E.S."/>
            <person name="Stange-Thomann N."/>
            <person name="Lowe C.J."/>
            <person name="Gerhart J."/>
            <person name="Kirschner M."/>
        </authorList>
    </citation>
    <scope>NUCLEOTIDE SEQUENCE</scope>
</reference>
<dbReference type="PROSITE" id="PS50071">
    <property type="entry name" value="HOMEOBOX_2"/>
    <property type="match status" value="1"/>
</dbReference>
<dbReference type="Pfam" id="PF13894">
    <property type="entry name" value="zf-C2H2_4"/>
    <property type="match status" value="1"/>
</dbReference>
<keyword evidence="5 12" id="KW-0863">Zinc-finger</keyword>
<evidence type="ECO:0000256" key="10">
    <source>
        <dbReference type="ARBA" id="ARBA00023163"/>
    </source>
</evidence>
<dbReference type="FunFam" id="3.30.160.60:FF:000630">
    <property type="entry name" value="Zinc finger protein 180"/>
    <property type="match status" value="1"/>
</dbReference>
<feature type="domain" description="C2H2-type" evidence="17">
    <location>
        <begin position="130"/>
        <end position="158"/>
    </location>
</feature>
<feature type="domain" description="C2H2-type" evidence="17">
    <location>
        <begin position="188"/>
        <end position="215"/>
    </location>
</feature>
<evidence type="ECO:0000259" key="17">
    <source>
        <dbReference type="PROSITE" id="PS50157"/>
    </source>
</evidence>
<evidence type="ECO:0000313" key="18">
    <source>
        <dbReference type="EMBL" id="ANS11593.1"/>
    </source>
</evidence>
<dbReference type="SUPFAM" id="SSF46689">
    <property type="entry name" value="Homeodomain-like"/>
    <property type="match status" value="1"/>
</dbReference>
<feature type="domain" description="C2H2-type" evidence="17">
    <location>
        <begin position="160"/>
        <end position="187"/>
    </location>
</feature>
<keyword evidence="6" id="KW-0862">Zinc</keyword>
<feature type="domain" description="Homeobox" evidence="16">
    <location>
        <begin position="586"/>
        <end position="646"/>
    </location>
</feature>
<evidence type="ECO:0000256" key="1">
    <source>
        <dbReference type="ARBA" id="ARBA00004123"/>
    </source>
</evidence>
<dbReference type="EMBL" id="KU359114">
    <property type="protein sequence ID" value="ANS11593.1"/>
    <property type="molecule type" value="mRNA"/>
</dbReference>
<feature type="region of interest" description="Disordered" evidence="15">
    <location>
        <begin position="948"/>
        <end position="975"/>
    </location>
</feature>
<dbReference type="PANTHER" id="PTHR24391:SF27">
    <property type="entry name" value="ZINC FINGER PROTEIN 1"/>
    <property type="match status" value="1"/>
</dbReference>
<feature type="domain" description="C2H2-type" evidence="17">
    <location>
        <begin position="1041"/>
        <end position="1069"/>
    </location>
</feature>
<dbReference type="Pfam" id="PF00096">
    <property type="entry name" value="zf-C2H2"/>
    <property type="match status" value="2"/>
</dbReference>
<feature type="region of interest" description="Disordered" evidence="15">
    <location>
        <begin position="642"/>
        <end position="718"/>
    </location>
</feature>
<evidence type="ECO:0000256" key="8">
    <source>
        <dbReference type="ARBA" id="ARBA00023125"/>
    </source>
</evidence>
<gene>
    <name evidence="20" type="primary">LOC100372442</name>
</gene>
<feature type="DNA-binding region" description="Homeobox" evidence="13">
    <location>
        <begin position="588"/>
        <end position="647"/>
    </location>
</feature>
<dbReference type="GO" id="GO:0000122">
    <property type="term" value="P:negative regulation of transcription by RNA polymerase II"/>
    <property type="evidence" value="ECO:0007669"/>
    <property type="project" value="UniProtKB-ARBA"/>
</dbReference>
<evidence type="ECO:0000313" key="19">
    <source>
        <dbReference type="Proteomes" id="UP000694865"/>
    </source>
</evidence>
<dbReference type="FunFam" id="3.30.160.60:FF:000087">
    <property type="entry name" value="Zinc finger protein 354B"/>
    <property type="match status" value="1"/>
</dbReference>
<feature type="compositionally biased region" description="Polar residues" evidence="15">
    <location>
        <begin position="328"/>
        <end position="347"/>
    </location>
</feature>
<reference evidence="18" key="2">
    <citation type="submission" date="2015-12" db="EMBL/GenBank/DDBJ databases">
        <authorList>
            <person name="Shamseldin A."/>
            <person name="Moawad H."/>
            <person name="Abd El-Rahim W.M."/>
            <person name="Sadowsky M.J."/>
        </authorList>
    </citation>
    <scope>NUCLEOTIDE SEQUENCE</scope>
</reference>
<evidence type="ECO:0000256" key="6">
    <source>
        <dbReference type="ARBA" id="ARBA00022833"/>
    </source>
</evidence>
<feature type="region of interest" description="Disordered" evidence="15">
    <location>
        <begin position="106"/>
        <end position="128"/>
    </location>
</feature>
<accession>A0A1B1JCF9</accession>
<dbReference type="GO" id="GO:0000978">
    <property type="term" value="F:RNA polymerase II cis-regulatory region sequence-specific DNA binding"/>
    <property type="evidence" value="ECO:0007669"/>
    <property type="project" value="TreeGrafter"/>
</dbReference>
<dbReference type="RefSeq" id="XP_002740624.1">
    <property type="nucleotide sequence ID" value="XM_002740578.2"/>
</dbReference>
<feature type="region of interest" description="Disordered" evidence="15">
    <location>
        <begin position="308"/>
        <end position="347"/>
    </location>
</feature>
<organism evidence="18">
    <name type="scientific">Saccoglossus kowalevskii</name>
    <name type="common">Acorn worm</name>
    <dbReference type="NCBI Taxonomy" id="10224"/>
    <lineage>
        <taxon>Eukaryota</taxon>
        <taxon>Metazoa</taxon>
        <taxon>Hemichordata</taxon>
        <taxon>Enteropneusta</taxon>
        <taxon>Harrimaniidae</taxon>
        <taxon>Saccoglossus</taxon>
    </lineage>
</organism>
<dbReference type="GO" id="GO:0000981">
    <property type="term" value="F:DNA-binding transcription factor activity, RNA polymerase II-specific"/>
    <property type="evidence" value="ECO:0007669"/>
    <property type="project" value="TreeGrafter"/>
</dbReference>
<comment type="subcellular location">
    <subcellularLocation>
        <location evidence="1 13 14">Nucleus</location>
    </subcellularLocation>
</comment>
<keyword evidence="3" id="KW-0479">Metal-binding</keyword>
<feature type="compositionally biased region" description="Basic and acidic residues" evidence="15">
    <location>
        <begin position="385"/>
        <end position="396"/>
    </location>
</feature>
<dbReference type="InterPro" id="IPR036236">
    <property type="entry name" value="Znf_C2H2_sf"/>
</dbReference>
<evidence type="ECO:0000256" key="7">
    <source>
        <dbReference type="ARBA" id="ARBA00023015"/>
    </source>
</evidence>
<evidence type="ECO:0000256" key="5">
    <source>
        <dbReference type="ARBA" id="ARBA00022771"/>
    </source>
</evidence>
<dbReference type="Proteomes" id="UP000694865">
    <property type="component" value="Unplaced"/>
</dbReference>
<dbReference type="InterPro" id="IPR001356">
    <property type="entry name" value="HD"/>
</dbReference>
<feature type="region of interest" description="Disordered" evidence="15">
    <location>
        <begin position="406"/>
        <end position="425"/>
    </location>
</feature>
<keyword evidence="11 13" id="KW-0539">Nucleus</keyword>
<keyword evidence="7" id="KW-0805">Transcription regulation</keyword>
<feature type="region of interest" description="Disordered" evidence="15">
    <location>
        <begin position="515"/>
        <end position="575"/>
    </location>
</feature>
<keyword evidence="4" id="KW-0677">Repeat</keyword>
<dbReference type="InterPro" id="IPR051574">
    <property type="entry name" value="ZnF_E-box_Homeobox"/>
</dbReference>
<feature type="domain" description="C2H2-type" evidence="17">
    <location>
        <begin position="217"/>
        <end position="244"/>
    </location>
</feature>
<dbReference type="Pfam" id="PF00046">
    <property type="entry name" value="Homeodomain"/>
    <property type="match status" value="1"/>
</dbReference>
<evidence type="ECO:0000259" key="16">
    <source>
        <dbReference type="PROSITE" id="PS50071"/>
    </source>
</evidence>
<dbReference type="FunFam" id="3.30.160.60:FF:000145">
    <property type="entry name" value="Zinc finger protein 574"/>
    <property type="match status" value="1"/>
</dbReference>
<feature type="compositionally biased region" description="Basic residues" evidence="15">
    <location>
        <begin position="7"/>
        <end position="19"/>
    </location>
</feature>
<dbReference type="InterPro" id="IPR013087">
    <property type="entry name" value="Znf_C2H2_type"/>
</dbReference>
<name>A0A1B1JCF9_SACKO</name>
<comment type="similarity">
    <text evidence="2">Belongs to the delta-EF1/ZFH-1 C2H2-type zinc-finger family.</text>
</comment>
<dbReference type="SMART" id="SM00355">
    <property type="entry name" value="ZnF_C2H2"/>
    <property type="match status" value="9"/>
</dbReference>
<dbReference type="GeneID" id="100372442"/>
<feature type="domain" description="C2H2-type" evidence="17">
    <location>
        <begin position="1013"/>
        <end position="1040"/>
    </location>
</feature>
<dbReference type="Gene3D" id="1.10.10.60">
    <property type="entry name" value="Homeodomain-like"/>
    <property type="match status" value="1"/>
</dbReference>
<dbReference type="PROSITE" id="PS00028">
    <property type="entry name" value="ZINC_FINGER_C2H2_1"/>
    <property type="match status" value="4"/>
</dbReference>
<evidence type="ECO:0000256" key="2">
    <source>
        <dbReference type="ARBA" id="ARBA00009867"/>
    </source>
</evidence>
<evidence type="ECO:0000256" key="9">
    <source>
        <dbReference type="ARBA" id="ARBA00023155"/>
    </source>
</evidence>
<evidence type="ECO:0000256" key="3">
    <source>
        <dbReference type="ARBA" id="ARBA00022723"/>
    </source>
</evidence>
<feature type="domain" description="C2H2-type" evidence="17">
    <location>
        <begin position="985"/>
        <end position="1012"/>
    </location>
</feature>
<dbReference type="CDD" id="cd00086">
    <property type="entry name" value="homeodomain"/>
    <property type="match status" value="1"/>
</dbReference>
<feature type="region of interest" description="Disordered" evidence="15">
    <location>
        <begin position="758"/>
        <end position="779"/>
    </location>
</feature>
<feature type="compositionally biased region" description="Basic and acidic residues" evidence="15">
    <location>
        <begin position="519"/>
        <end position="546"/>
    </location>
</feature>
<dbReference type="PROSITE" id="PS50157">
    <property type="entry name" value="ZINC_FINGER_C2H2_2"/>
    <property type="match status" value="7"/>
</dbReference>
<evidence type="ECO:0000256" key="12">
    <source>
        <dbReference type="PROSITE-ProRule" id="PRU00042"/>
    </source>
</evidence>
<reference evidence="20" key="3">
    <citation type="submission" date="2025-05" db="UniProtKB">
        <authorList>
            <consortium name="RefSeq"/>
        </authorList>
    </citation>
    <scope>IDENTIFICATION</scope>
    <source>
        <tissue evidence="20">Testes</tissue>
    </source>
</reference>
<evidence type="ECO:0000256" key="11">
    <source>
        <dbReference type="ARBA" id="ARBA00023242"/>
    </source>
</evidence>
<dbReference type="FunFam" id="3.30.160.60:FF:000744">
    <property type="entry name" value="zinc finger E-box-binding homeobox 1"/>
    <property type="match status" value="1"/>
</dbReference>
<feature type="compositionally biased region" description="Basic and acidic residues" evidence="15">
    <location>
        <begin position="685"/>
        <end position="699"/>
    </location>
</feature>
<dbReference type="SMART" id="SM00389">
    <property type="entry name" value="HOX"/>
    <property type="match status" value="1"/>
</dbReference>
<dbReference type="AlphaFoldDB" id="A0A1B1JCF9"/>
<keyword evidence="19" id="KW-1185">Reference proteome</keyword>
<feature type="compositionally biased region" description="Acidic residues" evidence="15">
    <location>
        <begin position="548"/>
        <end position="565"/>
    </location>
</feature>
<evidence type="ECO:0000256" key="15">
    <source>
        <dbReference type="SAM" id="MobiDB-lite"/>
    </source>
</evidence>
<evidence type="ECO:0000256" key="4">
    <source>
        <dbReference type="ARBA" id="ARBA00022737"/>
    </source>
</evidence>
<keyword evidence="10" id="KW-0804">Transcription</keyword>
<keyword evidence="9 13" id="KW-0371">Homeobox</keyword>
<dbReference type="FunFam" id="3.30.160.60:FF:000013">
    <property type="entry name" value="Putative zinc finger E-box-binding homeobox 2"/>
    <property type="match status" value="2"/>
</dbReference>